<dbReference type="Proteomes" id="UP001444625">
    <property type="component" value="Unassembled WGS sequence"/>
</dbReference>
<evidence type="ECO:0000313" key="3">
    <source>
        <dbReference type="EMBL" id="MEN2767523.1"/>
    </source>
</evidence>
<dbReference type="Pfam" id="PF13400">
    <property type="entry name" value="Tad"/>
    <property type="match status" value="1"/>
</dbReference>
<accession>A0ABU9XJ62</accession>
<name>A0ABU9XJ62_9BACI</name>
<evidence type="ECO:0000313" key="4">
    <source>
        <dbReference type="Proteomes" id="UP001444625"/>
    </source>
</evidence>
<dbReference type="EMBL" id="JBDIML010000003">
    <property type="protein sequence ID" value="MEN2767523.1"/>
    <property type="molecule type" value="Genomic_DNA"/>
</dbReference>
<feature type="transmembrane region" description="Helical" evidence="1">
    <location>
        <begin position="16"/>
        <end position="37"/>
    </location>
</feature>
<gene>
    <name evidence="3" type="ORF">ABC228_10015</name>
</gene>
<sequence>MREKLGHLFRDERGNIALFVLGMLGIMMVLFILVMNLGSVLATKERSGTTTSQASLAATSTLYEEVRTIITNYSYPEPTPPTPPDSEADESAWDAYEEAKEEYEKKLEVYEFFFYFDDSLESKKSGMTGIWYNNWSDNELELEALDKVIHEALDSGGELLQEKLEELLYGNGAIQNAAIEMAIDTIYQNGGVIEGAELDIEDNRIVIKAANEVTSTSYDEIMVDITENVYQESAGPVVDFLNLIWTKPTPVNLEYE</sequence>
<keyword evidence="1" id="KW-0472">Membrane</keyword>
<reference evidence="3 4" key="1">
    <citation type="submission" date="2024-05" db="EMBL/GenBank/DDBJ databases">
        <authorList>
            <person name="Haq I."/>
            <person name="Ullah Z."/>
            <person name="Ahmad R."/>
            <person name="Li M."/>
            <person name="Tong Y."/>
        </authorList>
    </citation>
    <scope>NUCLEOTIDE SEQUENCE [LARGE SCALE GENOMIC DNA]</scope>
    <source>
        <strain evidence="3 4">16A2E</strain>
    </source>
</reference>
<organism evidence="3 4">
    <name type="scientific">Ornithinibacillus xuwenensis</name>
    <dbReference type="NCBI Taxonomy" id="3144668"/>
    <lineage>
        <taxon>Bacteria</taxon>
        <taxon>Bacillati</taxon>
        <taxon>Bacillota</taxon>
        <taxon>Bacilli</taxon>
        <taxon>Bacillales</taxon>
        <taxon>Bacillaceae</taxon>
        <taxon>Ornithinibacillus</taxon>
    </lineage>
</organism>
<comment type="caution">
    <text evidence="3">The sequence shown here is derived from an EMBL/GenBank/DDBJ whole genome shotgun (WGS) entry which is preliminary data.</text>
</comment>
<evidence type="ECO:0000259" key="2">
    <source>
        <dbReference type="Pfam" id="PF13400"/>
    </source>
</evidence>
<evidence type="ECO:0000256" key="1">
    <source>
        <dbReference type="SAM" id="Phobius"/>
    </source>
</evidence>
<protein>
    <submittedName>
        <fullName evidence="3">Tad domain-containing protein</fullName>
    </submittedName>
</protein>
<dbReference type="InterPro" id="IPR028087">
    <property type="entry name" value="Tad_N"/>
</dbReference>
<keyword evidence="1" id="KW-0812">Transmembrane</keyword>
<keyword evidence="1" id="KW-1133">Transmembrane helix</keyword>
<dbReference type="RefSeq" id="WP_345824997.1">
    <property type="nucleotide sequence ID" value="NZ_JBDIML010000003.1"/>
</dbReference>
<proteinExistence type="predicted"/>
<keyword evidence="4" id="KW-1185">Reference proteome</keyword>
<feature type="domain" description="Putative Flp pilus-assembly TadG-like N-terminal" evidence="2">
    <location>
        <begin position="14"/>
        <end position="58"/>
    </location>
</feature>